<evidence type="ECO:0000256" key="1">
    <source>
        <dbReference type="SAM" id="MobiDB-lite"/>
    </source>
</evidence>
<organism evidence="2 3">
    <name type="scientific">Pyronema omphalodes (strain CBS 100304)</name>
    <name type="common">Pyronema confluens</name>
    <dbReference type="NCBI Taxonomy" id="1076935"/>
    <lineage>
        <taxon>Eukaryota</taxon>
        <taxon>Fungi</taxon>
        <taxon>Dikarya</taxon>
        <taxon>Ascomycota</taxon>
        <taxon>Pezizomycotina</taxon>
        <taxon>Pezizomycetes</taxon>
        <taxon>Pezizales</taxon>
        <taxon>Pyronemataceae</taxon>
        <taxon>Pyronema</taxon>
    </lineage>
</organism>
<feature type="region of interest" description="Disordered" evidence="1">
    <location>
        <begin position="1"/>
        <end position="25"/>
    </location>
</feature>
<dbReference type="Proteomes" id="UP000018144">
    <property type="component" value="Unassembled WGS sequence"/>
</dbReference>
<sequence>MPSCSNDSESKGNWNCPVSHMRGTSDGVLMCEPLRSIRTSA</sequence>
<keyword evidence="3" id="KW-1185">Reference proteome</keyword>
<dbReference type="AlphaFoldDB" id="U4LCK5"/>
<feature type="compositionally biased region" description="Polar residues" evidence="1">
    <location>
        <begin position="1"/>
        <end position="13"/>
    </location>
</feature>
<protein>
    <submittedName>
        <fullName evidence="2">Uncharacterized protein</fullName>
    </submittedName>
</protein>
<name>U4LCK5_PYROM</name>
<evidence type="ECO:0000313" key="2">
    <source>
        <dbReference type="EMBL" id="CCX16636.1"/>
    </source>
</evidence>
<gene>
    <name evidence="2" type="ORF">PCON_03335</name>
</gene>
<evidence type="ECO:0000313" key="3">
    <source>
        <dbReference type="Proteomes" id="UP000018144"/>
    </source>
</evidence>
<accession>U4LCK5</accession>
<dbReference type="EMBL" id="HF936491">
    <property type="protein sequence ID" value="CCX16636.1"/>
    <property type="molecule type" value="Genomic_DNA"/>
</dbReference>
<proteinExistence type="predicted"/>
<reference evidence="2 3" key="1">
    <citation type="journal article" date="2013" name="PLoS Genet.">
        <title>The genome and development-dependent transcriptomes of Pyronema confluens: a window into fungal evolution.</title>
        <authorList>
            <person name="Traeger S."/>
            <person name="Altegoer F."/>
            <person name="Freitag M."/>
            <person name="Gabaldon T."/>
            <person name="Kempken F."/>
            <person name="Kumar A."/>
            <person name="Marcet-Houben M."/>
            <person name="Poggeler S."/>
            <person name="Stajich J.E."/>
            <person name="Nowrousian M."/>
        </authorList>
    </citation>
    <scope>NUCLEOTIDE SEQUENCE [LARGE SCALE GENOMIC DNA]</scope>
    <source>
        <strain evidence="3">CBS 100304</strain>
        <tissue evidence="2">Vegetative mycelium</tissue>
    </source>
</reference>